<gene>
    <name evidence="6" type="ORF">OM076_34320</name>
</gene>
<dbReference type="EMBL" id="JAPDOD010000046">
    <property type="protein sequence ID" value="MDA0165396.1"/>
    <property type="molecule type" value="Genomic_DNA"/>
</dbReference>
<dbReference type="SUPFAM" id="SSF56112">
    <property type="entry name" value="Protein kinase-like (PK-like)"/>
    <property type="match status" value="1"/>
</dbReference>
<dbReference type="GO" id="GO:0005524">
    <property type="term" value="F:ATP binding"/>
    <property type="evidence" value="ECO:0007669"/>
    <property type="project" value="UniProtKB-KW"/>
</dbReference>
<comment type="caution">
    <text evidence="6">The sequence shown here is derived from an EMBL/GenBank/DDBJ whole genome shotgun (WGS) entry which is preliminary data.</text>
</comment>
<feature type="domain" description="ABC1 atypical kinase-like" evidence="5">
    <location>
        <begin position="98"/>
        <end position="332"/>
    </location>
</feature>
<proteinExistence type="inferred from homology"/>
<keyword evidence="4" id="KW-0067">ATP-binding</keyword>
<reference evidence="6" key="1">
    <citation type="submission" date="2022-10" db="EMBL/GenBank/DDBJ databases">
        <title>The WGS of Solirubrobacter ginsenosidimutans DSM 21036.</title>
        <authorList>
            <person name="Jiang Z."/>
        </authorList>
    </citation>
    <scope>NUCLEOTIDE SEQUENCE</scope>
    <source>
        <strain evidence="6">DSM 21036</strain>
    </source>
</reference>
<protein>
    <submittedName>
        <fullName evidence="6">AarF/ABC1/UbiB kinase family protein</fullName>
    </submittedName>
</protein>
<dbReference type="InterPro" id="IPR004147">
    <property type="entry name" value="ABC1_dom"/>
</dbReference>
<keyword evidence="7" id="KW-1185">Reference proteome</keyword>
<evidence type="ECO:0000259" key="5">
    <source>
        <dbReference type="Pfam" id="PF03109"/>
    </source>
</evidence>
<dbReference type="InterPro" id="IPR034646">
    <property type="entry name" value="ADCK3_dom"/>
</dbReference>
<comment type="similarity">
    <text evidence="1">Belongs to the protein kinase superfamily. ADCK protein kinase family.</text>
</comment>
<dbReference type="AlphaFoldDB" id="A0A9X3MYM7"/>
<dbReference type="Pfam" id="PF03109">
    <property type="entry name" value="ABC1"/>
    <property type="match status" value="1"/>
</dbReference>
<dbReference type="RefSeq" id="WP_270044654.1">
    <property type="nucleotide sequence ID" value="NZ_JAPDOD010000046.1"/>
</dbReference>
<name>A0A9X3MYM7_9ACTN</name>
<dbReference type="PANTHER" id="PTHR43851:SF3">
    <property type="entry name" value="COENZYME Q8"/>
    <property type="match status" value="1"/>
</dbReference>
<evidence type="ECO:0000256" key="1">
    <source>
        <dbReference type="ARBA" id="ARBA00009670"/>
    </source>
</evidence>
<dbReference type="InterPro" id="IPR051409">
    <property type="entry name" value="Atypical_kinase_ADCK"/>
</dbReference>
<evidence type="ECO:0000313" key="7">
    <source>
        <dbReference type="Proteomes" id="UP001149140"/>
    </source>
</evidence>
<dbReference type="Proteomes" id="UP001149140">
    <property type="component" value="Unassembled WGS sequence"/>
</dbReference>
<dbReference type="InterPro" id="IPR011009">
    <property type="entry name" value="Kinase-like_dom_sf"/>
</dbReference>
<keyword evidence="3" id="KW-0547">Nucleotide-binding</keyword>
<sequence length="457" mass="50932">MADSPPTSRIARTRRFGGLVAGQGIRWAGTQAANRLRSDEKADAATGERAAATARELVKQLGQMRGAAMKIGQVLSTVDFTAIPESEREEFKQTLATLRDDVPPLPFNKVEKLLKDELGEKLSDVFSEFDEEAFAAASIGQVHKATTTEGKRVAVKIQYPGIAEAVETDLRNMQMVFPLVKRLAPGLDVKALATELRERIADELDYEVEAQNHRAMARAWRDHPFVHVPAVDTGRSRRRVLVTELLIGRRFEEIKRLPEAERDRFGEIVFRFFFGTLKHLRRAAGDPHPGNYLLLDDGRVGFLDFGLMRVVDADYLEGERALAQAVERGDAQAVFAGLSTLGYLPQPDTFDPERLLAQIQTAGEWYLEPGFRRLTPQYVGDLLDRSSSPRSAFFEEMRRETIPPQALLIRRMEGLVLSTLGELRAGADWSGLGSEYWGDAPPSTPLGVQDARFWGLA</sequence>
<evidence type="ECO:0000256" key="3">
    <source>
        <dbReference type="ARBA" id="ARBA00022741"/>
    </source>
</evidence>
<keyword evidence="2" id="KW-0808">Transferase</keyword>
<dbReference type="PANTHER" id="PTHR43851">
    <property type="match status" value="1"/>
</dbReference>
<evidence type="ECO:0000256" key="2">
    <source>
        <dbReference type="ARBA" id="ARBA00022679"/>
    </source>
</evidence>
<keyword evidence="6" id="KW-0418">Kinase</keyword>
<accession>A0A9X3MYM7</accession>
<evidence type="ECO:0000256" key="4">
    <source>
        <dbReference type="ARBA" id="ARBA00022840"/>
    </source>
</evidence>
<organism evidence="6 7">
    <name type="scientific">Solirubrobacter ginsenosidimutans</name>
    <dbReference type="NCBI Taxonomy" id="490573"/>
    <lineage>
        <taxon>Bacteria</taxon>
        <taxon>Bacillati</taxon>
        <taxon>Actinomycetota</taxon>
        <taxon>Thermoleophilia</taxon>
        <taxon>Solirubrobacterales</taxon>
        <taxon>Solirubrobacteraceae</taxon>
        <taxon>Solirubrobacter</taxon>
    </lineage>
</organism>
<dbReference type="CDD" id="cd13970">
    <property type="entry name" value="ABC1_ADCK3"/>
    <property type="match status" value="1"/>
</dbReference>
<dbReference type="GO" id="GO:0016301">
    <property type="term" value="F:kinase activity"/>
    <property type="evidence" value="ECO:0007669"/>
    <property type="project" value="UniProtKB-KW"/>
</dbReference>
<evidence type="ECO:0000313" key="6">
    <source>
        <dbReference type="EMBL" id="MDA0165396.1"/>
    </source>
</evidence>